<proteinExistence type="predicted"/>
<evidence type="ECO:0000313" key="2">
    <source>
        <dbReference type="Proteomes" id="UP000054466"/>
    </source>
</evidence>
<gene>
    <name evidence="1" type="ORF">PV07_10803</name>
</gene>
<evidence type="ECO:0000313" key="1">
    <source>
        <dbReference type="EMBL" id="KIW25139.1"/>
    </source>
</evidence>
<dbReference type="RefSeq" id="XP_016245355.1">
    <property type="nucleotide sequence ID" value="XM_016398164.1"/>
</dbReference>
<dbReference type="GeneID" id="27349997"/>
<organism evidence="1 2">
    <name type="scientific">Cladophialophora immunda</name>
    <dbReference type="NCBI Taxonomy" id="569365"/>
    <lineage>
        <taxon>Eukaryota</taxon>
        <taxon>Fungi</taxon>
        <taxon>Dikarya</taxon>
        <taxon>Ascomycota</taxon>
        <taxon>Pezizomycotina</taxon>
        <taxon>Eurotiomycetes</taxon>
        <taxon>Chaetothyriomycetidae</taxon>
        <taxon>Chaetothyriales</taxon>
        <taxon>Herpotrichiellaceae</taxon>
        <taxon>Cladophialophora</taxon>
    </lineage>
</organism>
<accession>A0A0D2CNP4</accession>
<protein>
    <submittedName>
        <fullName evidence="1">Uncharacterized protein</fullName>
    </submittedName>
</protein>
<dbReference type="Proteomes" id="UP000054466">
    <property type="component" value="Unassembled WGS sequence"/>
</dbReference>
<dbReference type="HOGENOM" id="CLU_040824_0_0_1"/>
<dbReference type="OrthoDB" id="4137750at2759"/>
<name>A0A0D2CNP4_9EURO</name>
<keyword evidence="2" id="KW-1185">Reference proteome</keyword>
<dbReference type="EMBL" id="KN847045">
    <property type="protein sequence ID" value="KIW25139.1"/>
    <property type="molecule type" value="Genomic_DNA"/>
</dbReference>
<dbReference type="AlphaFoldDB" id="A0A0D2CNP4"/>
<reference evidence="1 2" key="1">
    <citation type="submission" date="2015-01" db="EMBL/GenBank/DDBJ databases">
        <title>The Genome Sequence of Cladophialophora immunda CBS83496.</title>
        <authorList>
            <consortium name="The Broad Institute Genomics Platform"/>
            <person name="Cuomo C."/>
            <person name="de Hoog S."/>
            <person name="Gorbushina A."/>
            <person name="Stielow B."/>
            <person name="Teixiera M."/>
            <person name="Abouelleil A."/>
            <person name="Chapman S.B."/>
            <person name="Priest M."/>
            <person name="Young S.K."/>
            <person name="Wortman J."/>
            <person name="Nusbaum C."/>
            <person name="Birren B."/>
        </authorList>
    </citation>
    <scope>NUCLEOTIDE SEQUENCE [LARGE SCALE GENOMIC DNA]</scope>
    <source>
        <strain evidence="1 2">CBS 83496</strain>
    </source>
</reference>
<sequence>MFISKLSFWESDIRPVNILLFMSPVVRDALLVQFPQPCGALECENGKETFYSVMTDSCYCGTMEDWSNKANEAYDSFSEKYQQPVKDLRRRQTQTSPAPGIDTAVPTFIPPPNQDITQQLIQQSLSVQPQNTAIVSSMVPYLLDGVIQIYLQLDGPVPTTLVVNCSTSLPCGTIGLVNPQPNLALVPLVVNQGQGQPQTAVADCHCIAINMYNPHIATYWIQKLNDGSVYSVLGNNVVADIDKMNTTQSTALTLTAVSQGADKRSFDRDIVYVEPQRRQIWSVQCDRACPFQYMNKIKGTDGYCGCMFNDVGKTLDARTLVEPDLYNAKMTAEACAAMTCFNDGGDATPALFHPFQRTCWCVTQPYIESNPNAWSPSSAPISS</sequence>
<dbReference type="VEuPathDB" id="FungiDB:PV07_10803"/>